<accession>A0A5D4SGA7</accession>
<dbReference type="Gene3D" id="1.20.1260.10">
    <property type="match status" value="1"/>
</dbReference>
<reference evidence="2 3" key="1">
    <citation type="submission" date="2019-08" db="EMBL/GenBank/DDBJ databases">
        <title>Bacillus genomes from the desert of Cuatro Cienegas, Coahuila.</title>
        <authorList>
            <person name="Olmedo-Alvarez G."/>
        </authorList>
    </citation>
    <scope>NUCLEOTIDE SEQUENCE [LARGE SCALE GENOMIC DNA]</scope>
    <source>
        <strain evidence="2 3">CH37_1T</strain>
    </source>
</reference>
<sequence length="165" mass="18852">MLLEGLDYTINARNYLRWGQKVDNHSVAKELNKFLKGIYMGIHAYEHFIEKLDDEGVRAEFQRMQQEHKHNAALIAERIQNLGAVPADDEGIAGSIQGYISSLFLPDSQDAIVDKTLTGEDYYAIQMSEENVRGDLDPESRRLVETVLDTDRKHVEYLNTLKGRV</sequence>
<evidence type="ECO:0000259" key="1">
    <source>
        <dbReference type="Pfam" id="PF09537"/>
    </source>
</evidence>
<proteinExistence type="predicted"/>
<dbReference type="InterPro" id="IPR012347">
    <property type="entry name" value="Ferritin-like"/>
</dbReference>
<organism evidence="2 3">
    <name type="scientific">Bacillus infantis</name>
    <dbReference type="NCBI Taxonomy" id="324767"/>
    <lineage>
        <taxon>Bacteria</taxon>
        <taxon>Bacillati</taxon>
        <taxon>Bacillota</taxon>
        <taxon>Bacilli</taxon>
        <taxon>Bacillales</taxon>
        <taxon>Bacillaceae</taxon>
        <taxon>Bacillus</taxon>
    </lineage>
</organism>
<comment type="caution">
    <text evidence="2">The sequence shown here is derived from an EMBL/GenBank/DDBJ whole genome shotgun (WGS) entry which is preliminary data.</text>
</comment>
<gene>
    <name evidence="2" type="ORF">FZD47_19180</name>
</gene>
<feature type="domain" description="DUF2383" evidence="1">
    <location>
        <begin position="27"/>
        <end position="126"/>
    </location>
</feature>
<dbReference type="Proteomes" id="UP000323732">
    <property type="component" value="Unassembled WGS sequence"/>
</dbReference>
<dbReference type="InterPro" id="IPR009078">
    <property type="entry name" value="Ferritin-like_SF"/>
</dbReference>
<protein>
    <submittedName>
        <fullName evidence="2">DUF2383 domain-containing protein</fullName>
    </submittedName>
</protein>
<name>A0A5D4SGA7_9BACI</name>
<evidence type="ECO:0000313" key="2">
    <source>
        <dbReference type="EMBL" id="TYS62199.1"/>
    </source>
</evidence>
<dbReference type="CDD" id="cd00657">
    <property type="entry name" value="Ferritin_like"/>
    <property type="match status" value="1"/>
</dbReference>
<evidence type="ECO:0000313" key="3">
    <source>
        <dbReference type="Proteomes" id="UP000323732"/>
    </source>
</evidence>
<dbReference type="EMBL" id="VTES01000005">
    <property type="protein sequence ID" value="TYS62199.1"/>
    <property type="molecule type" value="Genomic_DNA"/>
</dbReference>
<dbReference type="SUPFAM" id="SSF47240">
    <property type="entry name" value="Ferritin-like"/>
    <property type="match status" value="1"/>
</dbReference>
<dbReference type="AlphaFoldDB" id="A0A5D4SGA7"/>
<dbReference type="Pfam" id="PF09537">
    <property type="entry name" value="DUF2383"/>
    <property type="match status" value="1"/>
</dbReference>
<dbReference type="InterPro" id="IPR019052">
    <property type="entry name" value="DUF2383"/>
</dbReference>